<evidence type="ECO:0000256" key="3">
    <source>
        <dbReference type="ARBA" id="ARBA00007667"/>
    </source>
</evidence>
<dbReference type="Gene3D" id="3.40.50.1380">
    <property type="entry name" value="Methylglyoxal synthase-like domain"/>
    <property type="match status" value="1"/>
</dbReference>
<dbReference type="Gene3D" id="3.40.140.20">
    <property type="match status" value="2"/>
</dbReference>
<keyword evidence="13" id="KW-1185">Reference proteome</keyword>
<evidence type="ECO:0000256" key="10">
    <source>
        <dbReference type="HAMAP-Rule" id="MF_00139"/>
    </source>
</evidence>
<organism evidence="12 13">
    <name type="scientific">Conyzicola lurida</name>
    <dbReference type="NCBI Taxonomy" id="1172621"/>
    <lineage>
        <taxon>Bacteria</taxon>
        <taxon>Bacillati</taxon>
        <taxon>Actinomycetota</taxon>
        <taxon>Actinomycetes</taxon>
        <taxon>Micrococcales</taxon>
        <taxon>Microbacteriaceae</taxon>
        <taxon>Conyzicola</taxon>
    </lineage>
</organism>
<reference evidence="12 13" key="1">
    <citation type="submission" date="2020-08" db="EMBL/GenBank/DDBJ databases">
        <title>Sequencing the genomes of 1000 actinobacteria strains.</title>
        <authorList>
            <person name="Klenk H.-P."/>
        </authorList>
    </citation>
    <scope>NUCLEOTIDE SEQUENCE [LARGE SCALE GENOMIC DNA]</scope>
    <source>
        <strain evidence="12 13">DSM 105784</strain>
    </source>
</reference>
<evidence type="ECO:0000256" key="8">
    <source>
        <dbReference type="ARBA" id="ARBA00050488"/>
    </source>
</evidence>
<evidence type="ECO:0000256" key="7">
    <source>
        <dbReference type="ARBA" id="ARBA00023268"/>
    </source>
</evidence>
<keyword evidence="7 10" id="KW-0511">Multifunctional enzyme</keyword>
<dbReference type="NCBIfam" id="NF002049">
    <property type="entry name" value="PRK00881.1"/>
    <property type="match status" value="1"/>
</dbReference>
<dbReference type="EC" id="3.5.4.10" evidence="10"/>
<dbReference type="UniPathway" id="UPA00074">
    <property type="reaction ID" value="UER00133"/>
</dbReference>
<dbReference type="GO" id="GO:0003937">
    <property type="term" value="F:IMP cyclohydrolase activity"/>
    <property type="evidence" value="ECO:0007669"/>
    <property type="project" value="UniProtKB-UniRule"/>
</dbReference>
<dbReference type="InterPro" id="IPR002695">
    <property type="entry name" value="PurH-like"/>
</dbReference>
<evidence type="ECO:0000256" key="6">
    <source>
        <dbReference type="ARBA" id="ARBA00022801"/>
    </source>
</evidence>
<comment type="domain">
    <text evidence="10">The IMP cyclohydrolase activity resides in the N-terminal region.</text>
</comment>
<dbReference type="PANTHER" id="PTHR11692:SF0">
    <property type="entry name" value="BIFUNCTIONAL PURINE BIOSYNTHESIS PROTEIN ATIC"/>
    <property type="match status" value="1"/>
</dbReference>
<name>A0A841AF87_9MICO</name>
<dbReference type="SMART" id="SM00851">
    <property type="entry name" value="MGS"/>
    <property type="match status" value="1"/>
</dbReference>
<keyword evidence="6 10" id="KW-0378">Hydrolase</keyword>
<dbReference type="PIRSF" id="PIRSF000414">
    <property type="entry name" value="AICARFT_IMPCHas"/>
    <property type="match status" value="1"/>
</dbReference>
<comment type="catalytic activity">
    <reaction evidence="8 10">
        <text>(6R)-10-formyltetrahydrofolate + 5-amino-1-(5-phospho-beta-D-ribosyl)imidazole-4-carboxamide = 5-formamido-1-(5-phospho-D-ribosyl)imidazole-4-carboxamide + (6S)-5,6,7,8-tetrahydrofolate</text>
        <dbReference type="Rhea" id="RHEA:22192"/>
        <dbReference type="ChEBI" id="CHEBI:57453"/>
        <dbReference type="ChEBI" id="CHEBI:58467"/>
        <dbReference type="ChEBI" id="CHEBI:58475"/>
        <dbReference type="ChEBI" id="CHEBI:195366"/>
        <dbReference type="EC" id="2.1.2.3"/>
    </reaction>
</comment>
<comment type="similarity">
    <text evidence="3 10">Belongs to the PurH family.</text>
</comment>
<dbReference type="PROSITE" id="PS51855">
    <property type="entry name" value="MGS"/>
    <property type="match status" value="1"/>
</dbReference>
<dbReference type="GO" id="GO:0005829">
    <property type="term" value="C:cytosol"/>
    <property type="evidence" value="ECO:0007669"/>
    <property type="project" value="TreeGrafter"/>
</dbReference>
<dbReference type="HAMAP" id="MF_00139">
    <property type="entry name" value="PurH"/>
    <property type="match status" value="1"/>
</dbReference>
<evidence type="ECO:0000313" key="13">
    <source>
        <dbReference type="Proteomes" id="UP000536685"/>
    </source>
</evidence>
<evidence type="ECO:0000256" key="9">
    <source>
        <dbReference type="ARBA" id="ARBA00050687"/>
    </source>
</evidence>
<dbReference type="PANTHER" id="PTHR11692">
    <property type="entry name" value="BIFUNCTIONAL PURINE BIOSYNTHESIS PROTEIN PURH"/>
    <property type="match status" value="1"/>
</dbReference>
<evidence type="ECO:0000256" key="5">
    <source>
        <dbReference type="ARBA" id="ARBA00022755"/>
    </source>
</evidence>
<evidence type="ECO:0000259" key="11">
    <source>
        <dbReference type="PROSITE" id="PS51855"/>
    </source>
</evidence>
<gene>
    <name evidence="10" type="primary">purH</name>
    <name evidence="12" type="ORF">HD599_000230</name>
</gene>
<comment type="catalytic activity">
    <reaction evidence="9 10">
        <text>IMP + H2O = 5-formamido-1-(5-phospho-D-ribosyl)imidazole-4-carboxamide</text>
        <dbReference type="Rhea" id="RHEA:18445"/>
        <dbReference type="ChEBI" id="CHEBI:15377"/>
        <dbReference type="ChEBI" id="CHEBI:58053"/>
        <dbReference type="ChEBI" id="CHEBI:58467"/>
        <dbReference type="EC" id="3.5.4.10"/>
    </reaction>
</comment>
<dbReference type="FunFam" id="3.40.140.20:FF:000001">
    <property type="entry name" value="Bifunctional purine biosynthesis protein PurH"/>
    <property type="match status" value="1"/>
</dbReference>
<accession>A0A841AF87</accession>
<dbReference type="InterPro" id="IPR016193">
    <property type="entry name" value="Cytidine_deaminase-like"/>
</dbReference>
<feature type="domain" description="MGS-like" evidence="11">
    <location>
        <begin position="10"/>
        <end position="161"/>
    </location>
</feature>
<dbReference type="SUPFAM" id="SSF52335">
    <property type="entry name" value="Methylglyoxal synthase-like"/>
    <property type="match status" value="1"/>
</dbReference>
<dbReference type="GO" id="GO:0004643">
    <property type="term" value="F:phosphoribosylaminoimidazolecarboxamide formyltransferase activity"/>
    <property type="evidence" value="ECO:0007669"/>
    <property type="project" value="UniProtKB-UniRule"/>
</dbReference>
<dbReference type="GO" id="GO:0006189">
    <property type="term" value="P:'de novo' IMP biosynthetic process"/>
    <property type="evidence" value="ECO:0007669"/>
    <property type="project" value="UniProtKB-UniRule"/>
</dbReference>
<sequence length="537" mass="55496">MSGPTHDPALYRPRDVVAIRRALVSVSDKTGLVELASALAAAGVEIVSTGGSAAAIAAAGLPVTEVGDVTGYPESLDGRVRTLHPVIHSGLLADLRLESHENELASQGIAPFELVVSNLYPFVATIAAGITGDAAIEQIDIGGPAMVRASAKNHANVAIVTSPASYPQIVDALADGGTTLAQRQNLAAEAFAHTAAYDAAVAAWFAANVASVGPAATEASEVADTFTVSASLKQVLRYGENSHQSAALYVSEHGTGIAQAEQLHGKEMSYNNFVDADAAVRAAWDFDEPAVAIIKHANPCGIAVARGAGDPILSAHQRAHACDPVSAFGGVIASNRIVTLAAAESILPIFTEVVVAPGFEPEALELLSTKKNLRLIELPADFARETTEFKQISGGLLVQSVDNYDAFDSSAWTLVAGTEADDATRADLEFAWRAVRSVKSNAILLAHDGASVGVGMGQVNRVDSCGLAVTRAGERAAGSVAASDAFFPFADGLEVLLEAGVRAVVQPGGSIRDDEVIAAATAAGVTMYFTGERHFFH</sequence>
<protein>
    <recommendedName>
        <fullName evidence="10">Bifunctional purine biosynthesis protein PurH</fullName>
    </recommendedName>
    <domain>
        <recommendedName>
            <fullName evidence="10">Phosphoribosylaminoimidazolecarboxamide formyltransferase</fullName>
            <ecNumber evidence="10">2.1.2.3</ecNumber>
        </recommendedName>
        <alternativeName>
            <fullName evidence="10">AICAR transformylase</fullName>
        </alternativeName>
    </domain>
    <domain>
        <recommendedName>
            <fullName evidence="10">IMP cyclohydrolase</fullName>
            <ecNumber evidence="10">3.5.4.10</ecNumber>
        </recommendedName>
        <alternativeName>
            <fullName evidence="10">ATIC</fullName>
        </alternativeName>
        <alternativeName>
            <fullName evidence="10">IMP synthase</fullName>
        </alternativeName>
        <alternativeName>
            <fullName evidence="10">Inosinicase</fullName>
        </alternativeName>
    </domain>
</protein>
<comment type="pathway">
    <text evidence="1 10">Purine metabolism; IMP biosynthesis via de novo pathway; IMP from 5-formamido-1-(5-phospho-D-ribosyl)imidazole-4-carboxamide: step 1/1.</text>
</comment>
<dbReference type="Proteomes" id="UP000536685">
    <property type="component" value="Unassembled WGS sequence"/>
</dbReference>
<dbReference type="FunFam" id="3.40.50.1380:FF:000001">
    <property type="entry name" value="Bifunctional purine biosynthesis protein PurH"/>
    <property type="match status" value="1"/>
</dbReference>
<dbReference type="NCBIfam" id="TIGR00355">
    <property type="entry name" value="purH"/>
    <property type="match status" value="1"/>
</dbReference>
<dbReference type="SUPFAM" id="SSF53927">
    <property type="entry name" value="Cytidine deaminase-like"/>
    <property type="match status" value="1"/>
</dbReference>
<evidence type="ECO:0000256" key="4">
    <source>
        <dbReference type="ARBA" id="ARBA00022679"/>
    </source>
</evidence>
<dbReference type="EMBL" id="JACHMJ010000001">
    <property type="protein sequence ID" value="MBB5841907.1"/>
    <property type="molecule type" value="Genomic_DNA"/>
</dbReference>
<dbReference type="SMART" id="SM00798">
    <property type="entry name" value="AICARFT_IMPCHas"/>
    <property type="match status" value="1"/>
</dbReference>
<dbReference type="RefSeq" id="WP_184232871.1">
    <property type="nucleotide sequence ID" value="NZ_JACHMJ010000001.1"/>
</dbReference>
<dbReference type="AlphaFoldDB" id="A0A841AF87"/>
<dbReference type="InterPro" id="IPR036914">
    <property type="entry name" value="MGS-like_dom_sf"/>
</dbReference>
<keyword evidence="4 10" id="KW-0808">Transferase</keyword>
<dbReference type="InterPro" id="IPR011607">
    <property type="entry name" value="MGS-like_dom"/>
</dbReference>
<evidence type="ECO:0000313" key="12">
    <source>
        <dbReference type="EMBL" id="MBB5841907.1"/>
    </source>
</evidence>
<dbReference type="Pfam" id="PF01808">
    <property type="entry name" value="AICARFT_IMPCHas"/>
    <property type="match status" value="1"/>
</dbReference>
<keyword evidence="5 10" id="KW-0658">Purine biosynthesis</keyword>
<evidence type="ECO:0000256" key="1">
    <source>
        <dbReference type="ARBA" id="ARBA00004844"/>
    </source>
</evidence>
<dbReference type="CDD" id="cd01421">
    <property type="entry name" value="IMPCH"/>
    <property type="match status" value="1"/>
</dbReference>
<dbReference type="Pfam" id="PF02142">
    <property type="entry name" value="MGS"/>
    <property type="match status" value="1"/>
</dbReference>
<comment type="pathway">
    <text evidence="2 10">Purine metabolism; IMP biosynthesis via de novo pathway; 5-formamido-1-(5-phospho-D-ribosyl)imidazole-4-carboxamide from 5-amino-1-(5-phospho-D-ribosyl)imidazole-4-carboxamide (10-formyl THF route): step 1/1.</text>
</comment>
<comment type="caution">
    <text evidence="12">The sequence shown here is derived from an EMBL/GenBank/DDBJ whole genome shotgun (WGS) entry which is preliminary data.</text>
</comment>
<proteinExistence type="inferred from homology"/>
<dbReference type="EC" id="2.1.2.3" evidence="10"/>
<dbReference type="InterPro" id="IPR024051">
    <property type="entry name" value="AICAR_Tfase_dup_dom_sf"/>
</dbReference>
<evidence type="ECO:0000256" key="2">
    <source>
        <dbReference type="ARBA" id="ARBA00004954"/>
    </source>
</evidence>